<dbReference type="GO" id="GO:0009289">
    <property type="term" value="C:pilus"/>
    <property type="evidence" value="ECO:0007669"/>
    <property type="project" value="InterPro"/>
</dbReference>
<dbReference type="SUPFAM" id="SSF49401">
    <property type="entry name" value="Bacterial adhesins"/>
    <property type="match status" value="1"/>
</dbReference>
<evidence type="ECO:0000313" key="3">
    <source>
        <dbReference type="Proteomes" id="UP000078250"/>
    </source>
</evidence>
<dbReference type="InterPro" id="IPR008966">
    <property type="entry name" value="Adhesion_dom_sf"/>
</dbReference>
<dbReference type="EMBL" id="LXEV01000023">
    <property type="protein sequence ID" value="OAT46547.1"/>
    <property type="molecule type" value="Genomic_DNA"/>
</dbReference>
<dbReference type="InterPro" id="IPR036937">
    <property type="entry name" value="Adhesion_dom_fimbrial_sf"/>
</dbReference>
<evidence type="ECO:0000313" key="2">
    <source>
        <dbReference type="EMBL" id="OAT46547.1"/>
    </source>
</evidence>
<dbReference type="Gene3D" id="2.60.40.1090">
    <property type="entry name" value="Fimbrial-type adhesion domain"/>
    <property type="match status" value="1"/>
</dbReference>
<feature type="domain" description="Fimbrial-type adhesion" evidence="1">
    <location>
        <begin position="6"/>
        <end position="112"/>
    </location>
</feature>
<dbReference type="Pfam" id="PF00419">
    <property type="entry name" value="Fimbrial"/>
    <property type="match status" value="1"/>
</dbReference>
<sequence length="112" mass="12657">MNYYTAINEKNFSINVDCKNKTQITLKIDSPEIYKTESKSILALLLNKEPSGSGLLIKHNNKNYILGSKIINSIRTPTSKYIFNFSVGYIKINKKILAGKVHSLANVTLEYD</sequence>
<proteinExistence type="predicted"/>
<dbReference type="InterPro" id="IPR000259">
    <property type="entry name" value="Adhesion_dom_fimbrial"/>
</dbReference>
<dbReference type="Proteomes" id="UP000078250">
    <property type="component" value="Unassembled WGS sequence"/>
</dbReference>
<keyword evidence="3" id="KW-1185">Reference proteome</keyword>
<gene>
    <name evidence="2" type="ORF">M997_2028</name>
</gene>
<dbReference type="AlphaFoldDB" id="A0AAJ3HRN7"/>
<protein>
    <submittedName>
        <fullName evidence="2">PhfB family protein</fullName>
    </submittedName>
</protein>
<comment type="caution">
    <text evidence="2">The sequence shown here is derived from an EMBL/GenBank/DDBJ whole genome shotgun (WGS) entry which is preliminary data.</text>
</comment>
<accession>A0AAJ3HRN7</accession>
<organism evidence="2 3">
    <name type="scientific">Proteus hauseri ATCC 700826</name>
    <dbReference type="NCBI Taxonomy" id="1354271"/>
    <lineage>
        <taxon>Bacteria</taxon>
        <taxon>Pseudomonadati</taxon>
        <taxon>Pseudomonadota</taxon>
        <taxon>Gammaproteobacteria</taxon>
        <taxon>Enterobacterales</taxon>
        <taxon>Morganellaceae</taxon>
        <taxon>Proteus</taxon>
    </lineage>
</organism>
<reference evidence="2 3" key="1">
    <citation type="submission" date="2016-04" db="EMBL/GenBank/DDBJ databases">
        <title>ATOL: Assembling a taxonomically balanced genome-scale reconstruction of the evolutionary history of the Enterobacteriaceae.</title>
        <authorList>
            <person name="Plunkett G.III."/>
            <person name="Neeno-Eckwall E.C."/>
            <person name="Glasner J.D."/>
            <person name="Perna N.T."/>
        </authorList>
    </citation>
    <scope>NUCLEOTIDE SEQUENCE [LARGE SCALE GENOMIC DNA]</scope>
    <source>
        <strain evidence="2 3">ATCC 700826</strain>
    </source>
</reference>
<dbReference type="GO" id="GO:0007155">
    <property type="term" value="P:cell adhesion"/>
    <property type="evidence" value="ECO:0007669"/>
    <property type="project" value="InterPro"/>
</dbReference>
<evidence type="ECO:0000259" key="1">
    <source>
        <dbReference type="Pfam" id="PF00419"/>
    </source>
</evidence>
<name>A0AAJ3HRN7_PROHU</name>